<evidence type="ECO:0000256" key="1">
    <source>
        <dbReference type="ARBA" id="ARBA00004707"/>
    </source>
</evidence>
<protein>
    <recommendedName>
        <fullName evidence="3">Prokaryotic ubiquitin-like protein Pup</fullName>
    </recommendedName>
    <alternativeName>
        <fullName evidence="4">Bacterial ubiquitin-like modifier</fullName>
    </alternativeName>
</protein>
<accession>A0A3S4RA69</accession>
<evidence type="ECO:0000313" key="6">
    <source>
        <dbReference type="EMBL" id="VEG27036.1"/>
    </source>
</evidence>
<reference evidence="6 7" key="1">
    <citation type="submission" date="2018-12" db="EMBL/GenBank/DDBJ databases">
        <authorList>
            <consortium name="Pathogen Informatics"/>
        </authorList>
    </citation>
    <scope>NUCLEOTIDE SEQUENCE [LARGE SCALE GENOMIC DNA]</scope>
    <source>
        <strain evidence="6 7">NCTC11636</strain>
    </source>
</reference>
<sequence>MSEFAQPSRSRSEDAPPEDDAPVPGPTGPGRGQDLASVLDVIDDVLAVDAQEFVRGFVQKGGQ</sequence>
<comment type="similarity">
    <text evidence="2">Belongs to the prokaryotic ubiquitin-like protein family.</text>
</comment>
<evidence type="ECO:0000313" key="7">
    <source>
        <dbReference type="Proteomes" id="UP000266895"/>
    </source>
</evidence>
<dbReference type="NCBIfam" id="TIGR03687">
    <property type="entry name" value="pupylate_cterm"/>
    <property type="match status" value="1"/>
</dbReference>
<gene>
    <name evidence="6" type="primary">pup_2</name>
    <name evidence="6" type="ORF">NCTC11636_00836</name>
</gene>
<feature type="region of interest" description="Disordered" evidence="5">
    <location>
        <begin position="1"/>
        <end position="34"/>
    </location>
</feature>
<dbReference type="RefSeq" id="WP_126381992.1">
    <property type="nucleotide sequence ID" value="NZ_LR134350.1"/>
</dbReference>
<organism evidence="6 7">
    <name type="scientific">Actinomyces howellii</name>
    <dbReference type="NCBI Taxonomy" id="52771"/>
    <lineage>
        <taxon>Bacteria</taxon>
        <taxon>Bacillati</taxon>
        <taxon>Actinomycetota</taxon>
        <taxon>Actinomycetes</taxon>
        <taxon>Actinomycetales</taxon>
        <taxon>Actinomycetaceae</taxon>
        <taxon>Actinomyces</taxon>
    </lineage>
</organism>
<evidence type="ECO:0000256" key="3">
    <source>
        <dbReference type="ARBA" id="ARBA00016748"/>
    </source>
</evidence>
<evidence type="ECO:0000256" key="5">
    <source>
        <dbReference type="SAM" id="MobiDB-lite"/>
    </source>
</evidence>
<dbReference type="GO" id="GO:0031386">
    <property type="term" value="F:protein tag activity"/>
    <property type="evidence" value="ECO:0007669"/>
    <property type="project" value="InterPro"/>
</dbReference>
<dbReference type="GO" id="GO:0010498">
    <property type="term" value="P:proteasomal protein catabolic process"/>
    <property type="evidence" value="ECO:0007669"/>
    <property type="project" value="InterPro"/>
</dbReference>
<dbReference type="Proteomes" id="UP000266895">
    <property type="component" value="Chromosome"/>
</dbReference>
<dbReference type="EMBL" id="LR134350">
    <property type="protein sequence ID" value="VEG27036.1"/>
    <property type="molecule type" value="Genomic_DNA"/>
</dbReference>
<comment type="pathway">
    <text evidence="1">Protein degradation; proteasomal Pup-dependent pathway.</text>
</comment>
<dbReference type="GO" id="GO:0070628">
    <property type="term" value="F:proteasome binding"/>
    <property type="evidence" value="ECO:0007669"/>
    <property type="project" value="InterPro"/>
</dbReference>
<dbReference type="GO" id="GO:0070490">
    <property type="term" value="P:protein pupylation"/>
    <property type="evidence" value="ECO:0007669"/>
    <property type="project" value="InterPro"/>
</dbReference>
<proteinExistence type="inferred from homology"/>
<name>A0A3S4RA69_9ACTO</name>
<dbReference type="InterPro" id="IPR008515">
    <property type="entry name" value="Ubiquitin-like_Pup"/>
</dbReference>
<dbReference type="Pfam" id="PF05639">
    <property type="entry name" value="Pup"/>
    <property type="match status" value="1"/>
</dbReference>
<dbReference type="AlphaFoldDB" id="A0A3S4RA69"/>
<keyword evidence="7" id="KW-1185">Reference proteome</keyword>
<dbReference type="GO" id="GO:0019941">
    <property type="term" value="P:modification-dependent protein catabolic process"/>
    <property type="evidence" value="ECO:0007669"/>
    <property type="project" value="InterPro"/>
</dbReference>
<dbReference type="KEGG" id="ahw:NCTC11636_00836"/>
<evidence type="ECO:0000256" key="2">
    <source>
        <dbReference type="ARBA" id="ARBA00010616"/>
    </source>
</evidence>
<dbReference type="UniPathway" id="UPA00997"/>
<evidence type="ECO:0000256" key="4">
    <source>
        <dbReference type="ARBA" id="ARBA00032321"/>
    </source>
</evidence>